<evidence type="ECO:0000256" key="2">
    <source>
        <dbReference type="HAMAP-Rule" id="MF_00336"/>
    </source>
</evidence>
<dbReference type="PIRSF" id="PIRSF006755">
    <property type="entry name" value="DTB_synth"/>
    <property type="match status" value="1"/>
</dbReference>
<comment type="subunit">
    <text evidence="2">Homodimer.</text>
</comment>
<feature type="binding site" evidence="2">
    <location>
        <begin position="20"/>
        <end position="25"/>
    </location>
    <ligand>
        <name>ATP</name>
        <dbReference type="ChEBI" id="CHEBI:30616"/>
    </ligand>
</feature>
<keyword evidence="4" id="KW-1185">Reference proteome</keyword>
<feature type="binding site" evidence="2">
    <location>
        <position position="51"/>
    </location>
    <ligand>
        <name>Mg(2+)</name>
        <dbReference type="ChEBI" id="CHEBI:18420"/>
    </ligand>
</feature>
<keyword evidence="2" id="KW-0460">Magnesium</keyword>
<feature type="active site" evidence="2">
    <location>
        <position position="40"/>
    </location>
</feature>
<accession>A0A554VP11</accession>
<dbReference type="GO" id="GO:0005524">
    <property type="term" value="F:ATP binding"/>
    <property type="evidence" value="ECO:0007669"/>
    <property type="project" value="UniProtKB-UniRule"/>
</dbReference>
<name>A0A554VP11_9FLAO</name>
<dbReference type="PANTHER" id="PTHR43210:SF5">
    <property type="entry name" value="DETHIOBIOTIN SYNTHETASE"/>
    <property type="match status" value="1"/>
</dbReference>
<comment type="caution">
    <text evidence="2">Lacks conserved residue(s) required for the propagation of feature annotation.</text>
</comment>
<reference evidence="3 4" key="1">
    <citation type="submission" date="2019-07" db="EMBL/GenBank/DDBJ databases">
        <title>The draft genome sequence of Aquimarina algiphila M91.</title>
        <authorList>
            <person name="Meng X."/>
        </authorList>
    </citation>
    <scope>NUCLEOTIDE SEQUENCE [LARGE SCALE GENOMIC DNA]</scope>
    <source>
        <strain evidence="3 4">M91</strain>
    </source>
</reference>
<comment type="similarity">
    <text evidence="2">Belongs to the dethiobiotin synthetase family.</text>
</comment>
<keyword evidence="2" id="KW-0479">Metal-binding</keyword>
<gene>
    <name evidence="2 3" type="primary">bioD</name>
    <name evidence="3" type="ORF">FOF46_06225</name>
</gene>
<comment type="catalytic activity">
    <reaction evidence="2">
        <text>(7R,8S)-7,8-diammoniononanoate + CO2 + ATP = (4R,5S)-dethiobiotin + ADP + phosphate + 3 H(+)</text>
        <dbReference type="Rhea" id="RHEA:15805"/>
        <dbReference type="ChEBI" id="CHEBI:15378"/>
        <dbReference type="ChEBI" id="CHEBI:16526"/>
        <dbReference type="ChEBI" id="CHEBI:30616"/>
        <dbReference type="ChEBI" id="CHEBI:43474"/>
        <dbReference type="ChEBI" id="CHEBI:149469"/>
        <dbReference type="ChEBI" id="CHEBI:149473"/>
        <dbReference type="ChEBI" id="CHEBI:456216"/>
        <dbReference type="EC" id="6.3.3.3"/>
    </reaction>
</comment>
<dbReference type="SUPFAM" id="SSF52540">
    <property type="entry name" value="P-loop containing nucleoside triphosphate hydrolases"/>
    <property type="match status" value="1"/>
</dbReference>
<protein>
    <recommendedName>
        <fullName evidence="2">ATP-dependent dethiobiotin synthetase BioD</fullName>
        <ecNumber evidence="2">6.3.3.3</ecNumber>
    </recommendedName>
    <alternativeName>
        <fullName evidence="2">DTB synthetase</fullName>
        <shortName evidence="2">DTBS</shortName>
    </alternativeName>
    <alternativeName>
        <fullName evidence="2">Dethiobiotin synthase</fullName>
    </alternativeName>
</protein>
<comment type="function">
    <text evidence="2">Catalyzes a mechanistically unusual reaction, the ATP-dependent insertion of CO2 between the N7 and N8 nitrogen atoms of 7,8-diaminopelargonic acid (DAPA, also called 7,8-diammoniononanoate) to form a ureido ring.</text>
</comment>
<dbReference type="EC" id="6.3.3.3" evidence="2"/>
<dbReference type="RefSeq" id="WP_143915851.1">
    <property type="nucleotide sequence ID" value="NZ_CANMIK010000009.1"/>
</dbReference>
<feature type="binding site" evidence="2">
    <location>
        <begin position="166"/>
        <end position="167"/>
    </location>
    <ligand>
        <name>ATP</name>
        <dbReference type="ChEBI" id="CHEBI:30616"/>
    </ligand>
</feature>
<keyword evidence="2" id="KW-0547">Nucleotide-binding</keyword>
<keyword evidence="2" id="KW-0963">Cytoplasm</keyword>
<dbReference type="UniPathway" id="UPA00078">
    <property type="reaction ID" value="UER00161"/>
</dbReference>
<dbReference type="GO" id="GO:0004141">
    <property type="term" value="F:dethiobiotin synthase activity"/>
    <property type="evidence" value="ECO:0007669"/>
    <property type="project" value="UniProtKB-UniRule"/>
</dbReference>
<organism evidence="3 4">
    <name type="scientific">Aquimarina algiphila</name>
    <dbReference type="NCBI Taxonomy" id="2047982"/>
    <lineage>
        <taxon>Bacteria</taxon>
        <taxon>Pseudomonadati</taxon>
        <taxon>Bacteroidota</taxon>
        <taxon>Flavobacteriia</taxon>
        <taxon>Flavobacteriales</taxon>
        <taxon>Flavobacteriaceae</taxon>
        <taxon>Aquimarina</taxon>
    </lineage>
</organism>
<dbReference type="Pfam" id="PF13500">
    <property type="entry name" value="AAA_26"/>
    <property type="match status" value="1"/>
</dbReference>
<comment type="caution">
    <text evidence="3">The sequence shown here is derived from an EMBL/GenBank/DDBJ whole genome shotgun (WGS) entry which is preliminary data.</text>
</comment>
<proteinExistence type="inferred from homology"/>
<sequence>MSSKKKGHPKKIFITGISTEVGKTIASAIVVEALQADYFKPIQAGDLEFSDTDKVRTLVSNSISKFHKNSYALKTPMSPHAAAEIDNIVIDLDKIKPPNVNNDLVIEGAGGLLVPLNDTKTILDIIKPDYKVIVVSRHYLGSINHTLLTIQVLKEKGYNVSIIFSGDEHKTTEDIIQKMTGVNIIGRIEDEPYFDERVVSSYSELFKDALESI</sequence>
<dbReference type="GO" id="GO:0009102">
    <property type="term" value="P:biotin biosynthetic process"/>
    <property type="evidence" value="ECO:0007669"/>
    <property type="project" value="UniProtKB-UniRule"/>
</dbReference>
<feature type="binding site" evidence="2">
    <location>
        <begin position="107"/>
        <end position="110"/>
    </location>
    <ligand>
        <name>ATP</name>
        <dbReference type="ChEBI" id="CHEBI:30616"/>
    </ligand>
</feature>
<dbReference type="OrthoDB" id="9802097at2"/>
<evidence type="ECO:0000313" key="4">
    <source>
        <dbReference type="Proteomes" id="UP000318833"/>
    </source>
</evidence>
<evidence type="ECO:0000256" key="1">
    <source>
        <dbReference type="ARBA" id="ARBA00022756"/>
    </source>
</evidence>
<dbReference type="InterPro" id="IPR004472">
    <property type="entry name" value="DTB_synth_BioD"/>
</dbReference>
<comment type="pathway">
    <text evidence="2">Cofactor biosynthesis; biotin biosynthesis; biotin from 7,8-diaminononanoate: step 1/2.</text>
</comment>
<comment type="cofactor">
    <cofactor evidence="2">
        <name>Mg(2+)</name>
        <dbReference type="ChEBI" id="CHEBI:18420"/>
    </cofactor>
</comment>
<dbReference type="EMBL" id="VLNR01000009">
    <property type="protein sequence ID" value="TSE10119.1"/>
    <property type="molecule type" value="Genomic_DNA"/>
</dbReference>
<keyword evidence="2 3" id="KW-0436">Ligase</keyword>
<dbReference type="CDD" id="cd03109">
    <property type="entry name" value="DTBS"/>
    <property type="match status" value="1"/>
</dbReference>
<dbReference type="InterPro" id="IPR027417">
    <property type="entry name" value="P-loop_NTPase"/>
</dbReference>
<feature type="binding site" evidence="2">
    <location>
        <position position="51"/>
    </location>
    <ligand>
        <name>ATP</name>
        <dbReference type="ChEBI" id="CHEBI:30616"/>
    </ligand>
</feature>
<keyword evidence="2" id="KW-0067">ATP-binding</keyword>
<dbReference type="PANTHER" id="PTHR43210">
    <property type="entry name" value="DETHIOBIOTIN SYNTHETASE"/>
    <property type="match status" value="1"/>
</dbReference>
<feature type="binding site" evidence="2">
    <location>
        <position position="24"/>
    </location>
    <ligand>
        <name>Mg(2+)</name>
        <dbReference type="ChEBI" id="CHEBI:18420"/>
    </ligand>
</feature>
<dbReference type="AlphaFoldDB" id="A0A554VP11"/>
<evidence type="ECO:0000313" key="3">
    <source>
        <dbReference type="EMBL" id="TSE10119.1"/>
    </source>
</evidence>
<keyword evidence="1 2" id="KW-0093">Biotin biosynthesis</keyword>
<dbReference type="GO" id="GO:0005829">
    <property type="term" value="C:cytosol"/>
    <property type="evidence" value="ECO:0007669"/>
    <property type="project" value="TreeGrafter"/>
</dbReference>
<feature type="binding site" evidence="2">
    <location>
        <position position="107"/>
    </location>
    <ligand>
        <name>Mg(2+)</name>
        <dbReference type="ChEBI" id="CHEBI:18420"/>
    </ligand>
</feature>
<dbReference type="NCBIfam" id="TIGR00347">
    <property type="entry name" value="bioD"/>
    <property type="match status" value="1"/>
</dbReference>
<comment type="subcellular location">
    <subcellularLocation>
        <location evidence="2">Cytoplasm</location>
    </subcellularLocation>
</comment>
<dbReference type="GO" id="GO:0000287">
    <property type="term" value="F:magnesium ion binding"/>
    <property type="evidence" value="ECO:0007669"/>
    <property type="project" value="UniProtKB-UniRule"/>
</dbReference>
<dbReference type="HAMAP" id="MF_00336">
    <property type="entry name" value="BioD"/>
    <property type="match status" value="1"/>
</dbReference>
<dbReference type="Proteomes" id="UP000318833">
    <property type="component" value="Unassembled WGS sequence"/>
</dbReference>
<dbReference type="Gene3D" id="3.40.50.300">
    <property type="entry name" value="P-loop containing nucleotide triphosphate hydrolases"/>
    <property type="match status" value="1"/>
</dbReference>